<keyword evidence="3" id="KW-1185">Reference proteome</keyword>
<evidence type="ECO:0000256" key="1">
    <source>
        <dbReference type="SAM" id="MobiDB-lite"/>
    </source>
</evidence>
<gene>
    <name evidence="2" type="ORF">MACH26_29230</name>
</gene>
<dbReference type="Proteomes" id="UP001333710">
    <property type="component" value="Chromosome"/>
</dbReference>
<feature type="region of interest" description="Disordered" evidence="1">
    <location>
        <begin position="20"/>
        <end position="60"/>
    </location>
</feature>
<protein>
    <submittedName>
        <fullName evidence="2">Uncharacterized protein</fullName>
    </submittedName>
</protein>
<name>A0AA48HPQ3_9ALTE</name>
<organism evidence="2 3">
    <name type="scientific">Planctobacterium marinum</name>
    <dbReference type="NCBI Taxonomy" id="1631968"/>
    <lineage>
        <taxon>Bacteria</taxon>
        <taxon>Pseudomonadati</taxon>
        <taxon>Pseudomonadota</taxon>
        <taxon>Gammaproteobacteria</taxon>
        <taxon>Alteromonadales</taxon>
        <taxon>Alteromonadaceae</taxon>
        <taxon>Planctobacterium</taxon>
    </lineage>
</organism>
<reference evidence="2" key="1">
    <citation type="submission" date="2023-01" db="EMBL/GenBank/DDBJ databases">
        <title>Complete genome sequence of Planctobacterium marinum strain Dej080120_11.</title>
        <authorList>
            <person name="Ueki S."/>
            <person name="Maruyama F."/>
        </authorList>
    </citation>
    <scope>NUCLEOTIDE SEQUENCE</scope>
    <source>
        <strain evidence="2">Dej080120_11</strain>
    </source>
</reference>
<dbReference type="KEGG" id="pmaw:MACH26_29230"/>
<proteinExistence type="predicted"/>
<sequence length="60" mass="6281">MQVGAPSGIAEGLATIQGASANQTEQVTRQTQQQQETTLQENRETPPATGNIGQNINTTA</sequence>
<dbReference type="AlphaFoldDB" id="A0AA48HPQ3"/>
<feature type="compositionally biased region" description="Low complexity" evidence="1">
    <location>
        <begin position="22"/>
        <end position="40"/>
    </location>
</feature>
<evidence type="ECO:0000313" key="3">
    <source>
        <dbReference type="Proteomes" id="UP001333710"/>
    </source>
</evidence>
<dbReference type="RefSeq" id="WP_338293400.1">
    <property type="nucleotide sequence ID" value="NZ_AP027272.1"/>
</dbReference>
<evidence type="ECO:0000313" key="2">
    <source>
        <dbReference type="EMBL" id="BDX07402.1"/>
    </source>
</evidence>
<accession>A0AA48HPQ3</accession>
<dbReference type="EMBL" id="AP027272">
    <property type="protein sequence ID" value="BDX07402.1"/>
    <property type="molecule type" value="Genomic_DNA"/>
</dbReference>
<feature type="compositionally biased region" description="Polar residues" evidence="1">
    <location>
        <begin position="51"/>
        <end position="60"/>
    </location>
</feature>